<dbReference type="Pfam" id="PF20236">
    <property type="entry name" value="DUF6593"/>
    <property type="match status" value="1"/>
</dbReference>
<protein>
    <recommendedName>
        <fullName evidence="1">DUF6593 domain-containing protein</fullName>
    </recommendedName>
</protein>
<comment type="caution">
    <text evidence="2">The sequence shown here is derived from an EMBL/GenBank/DDBJ whole genome shotgun (WGS) entry which is preliminary data.</text>
</comment>
<evidence type="ECO:0000313" key="2">
    <source>
        <dbReference type="EMBL" id="KAB5591481.1"/>
    </source>
</evidence>
<accession>A0A5N5QJ38</accession>
<feature type="domain" description="DUF6593" evidence="1">
    <location>
        <begin position="5"/>
        <end position="149"/>
    </location>
</feature>
<dbReference type="AlphaFoldDB" id="A0A5N5QJ38"/>
<evidence type="ECO:0000313" key="3">
    <source>
        <dbReference type="Proteomes" id="UP000383932"/>
    </source>
</evidence>
<proteinExistence type="predicted"/>
<keyword evidence="3" id="KW-1185">Reference proteome</keyword>
<evidence type="ECO:0000259" key="1">
    <source>
        <dbReference type="Pfam" id="PF20236"/>
    </source>
</evidence>
<organism evidence="2 3">
    <name type="scientific">Ceratobasidium theobromae</name>
    <dbReference type="NCBI Taxonomy" id="1582974"/>
    <lineage>
        <taxon>Eukaryota</taxon>
        <taxon>Fungi</taxon>
        <taxon>Dikarya</taxon>
        <taxon>Basidiomycota</taxon>
        <taxon>Agaricomycotina</taxon>
        <taxon>Agaricomycetes</taxon>
        <taxon>Cantharellales</taxon>
        <taxon>Ceratobasidiaceae</taxon>
        <taxon>Ceratobasidium</taxon>
    </lineage>
</organism>
<dbReference type="OrthoDB" id="3360976at2759"/>
<reference evidence="2 3" key="1">
    <citation type="journal article" date="2019" name="Fungal Biol. Biotechnol.">
        <title>Draft genome sequence of fastidious pathogen Ceratobasidium theobromae, which causes vascular-streak dieback in Theobroma cacao.</title>
        <authorList>
            <person name="Ali S.S."/>
            <person name="Asman A."/>
            <person name="Shao J."/>
            <person name="Firmansyah A.P."/>
            <person name="Susilo A.W."/>
            <person name="Rosmana A."/>
            <person name="McMahon P."/>
            <person name="Junaid M."/>
            <person name="Guest D."/>
            <person name="Kheng T.Y."/>
            <person name="Meinhardt L.W."/>
            <person name="Bailey B.A."/>
        </authorList>
    </citation>
    <scope>NUCLEOTIDE SEQUENCE [LARGE SCALE GENOMIC DNA]</scope>
    <source>
        <strain evidence="2 3">CT2</strain>
    </source>
</reference>
<dbReference type="EMBL" id="SSOP01000103">
    <property type="protein sequence ID" value="KAB5591481.1"/>
    <property type="molecule type" value="Genomic_DNA"/>
</dbReference>
<name>A0A5N5QJ38_9AGAM</name>
<sequence>MTTTSPRNTVLTEPDGTAVYKVSTPRKLGNRITTITRGDDSEVVAVIHWNLITKNTITMDGKTQTFDEVFPKPKKLSRSRVYTTAGGEKFRWKNTIKLYCISESTGLSLATYYRVALGGIRSTKSTLDISPDAIHLKDILVVTWSIMETEGED</sequence>
<dbReference type="Proteomes" id="UP000383932">
    <property type="component" value="Unassembled WGS sequence"/>
</dbReference>
<gene>
    <name evidence="2" type="ORF">CTheo_5085</name>
</gene>
<dbReference type="InterPro" id="IPR046528">
    <property type="entry name" value="DUF6593"/>
</dbReference>